<dbReference type="GO" id="GO:0005829">
    <property type="term" value="C:cytosol"/>
    <property type="evidence" value="ECO:0007669"/>
    <property type="project" value="TreeGrafter"/>
</dbReference>
<protein>
    <recommendedName>
        <fullName evidence="1">non-specific serine/threonine protein kinase</fullName>
        <ecNumber evidence="1">2.7.11.1</ecNumber>
    </recommendedName>
</protein>
<dbReference type="GO" id="GO:0030003">
    <property type="term" value="P:intracellular monoatomic cation homeostasis"/>
    <property type="evidence" value="ECO:0007669"/>
    <property type="project" value="TreeGrafter"/>
</dbReference>
<keyword evidence="4" id="KW-0547">Nucleotide-binding</keyword>
<dbReference type="PROSITE" id="PS00108">
    <property type="entry name" value="PROTEIN_KINASE_ST"/>
    <property type="match status" value="1"/>
</dbReference>
<comment type="catalytic activity">
    <reaction evidence="7">
        <text>L-threonyl-[protein] + ATP = O-phospho-L-threonyl-[protein] + ADP + H(+)</text>
        <dbReference type="Rhea" id="RHEA:46608"/>
        <dbReference type="Rhea" id="RHEA-COMP:11060"/>
        <dbReference type="Rhea" id="RHEA-COMP:11605"/>
        <dbReference type="ChEBI" id="CHEBI:15378"/>
        <dbReference type="ChEBI" id="CHEBI:30013"/>
        <dbReference type="ChEBI" id="CHEBI:30616"/>
        <dbReference type="ChEBI" id="CHEBI:61977"/>
        <dbReference type="ChEBI" id="CHEBI:456216"/>
        <dbReference type="EC" id="2.7.11.1"/>
    </reaction>
</comment>
<evidence type="ECO:0000256" key="8">
    <source>
        <dbReference type="ARBA" id="ARBA00048679"/>
    </source>
</evidence>
<dbReference type="OMA" id="ECCFRQI"/>
<dbReference type="STRING" id="1198029.A0A1U7LN13"/>
<keyword evidence="11" id="KW-1185">Reference proteome</keyword>
<accession>A0A1U7LN13</accession>
<evidence type="ECO:0000256" key="6">
    <source>
        <dbReference type="ARBA" id="ARBA00022840"/>
    </source>
</evidence>
<feature type="domain" description="Protein kinase" evidence="9">
    <location>
        <begin position="1"/>
        <end position="298"/>
    </location>
</feature>
<evidence type="ECO:0000256" key="5">
    <source>
        <dbReference type="ARBA" id="ARBA00022777"/>
    </source>
</evidence>
<keyword evidence="3" id="KW-0808">Transferase</keyword>
<dbReference type="InterPro" id="IPR008271">
    <property type="entry name" value="Ser/Thr_kinase_AS"/>
</dbReference>
<dbReference type="SUPFAM" id="SSF56112">
    <property type="entry name" value="Protein kinase-like (PK-like)"/>
    <property type="match status" value="1"/>
</dbReference>
<dbReference type="GO" id="GO:0005524">
    <property type="term" value="F:ATP binding"/>
    <property type="evidence" value="ECO:0007669"/>
    <property type="project" value="UniProtKB-KW"/>
</dbReference>
<dbReference type="InterPro" id="IPR011009">
    <property type="entry name" value="Kinase-like_dom_sf"/>
</dbReference>
<keyword evidence="5 10" id="KW-0418">Kinase</keyword>
<evidence type="ECO:0000256" key="7">
    <source>
        <dbReference type="ARBA" id="ARBA00047899"/>
    </source>
</evidence>
<dbReference type="PROSITE" id="PS50011">
    <property type="entry name" value="PROTEIN_KINASE_DOM"/>
    <property type="match status" value="1"/>
</dbReference>
<evidence type="ECO:0000256" key="3">
    <source>
        <dbReference type="ARBA" id="ARBA00022679"/>
    </source>
</evidence>
<dbReference type="Gene3D" id="1.10.510.10">
    <property type="entry name" value="Transferase(Phosphotransferase) domain 1"/>
    <property type="match status" value="1"/>
</dbReference>
<evidence type="ECO:0000313" key="10">
    <source>
        <dbReference type="EMBL" id="OLL24029.1"/>
    </source>
</evidence>
<comment type="caution">
    <text evidence="10">The sequence shown here is derived from an EMBL/GenBank/DDBJ whole genome shotgun (WGS) entry which is preliminary data.</text>
</comment>
<gene>
    <name evidence="10" type="ORF">NEOLI_005019</name>
</gene>
<evidence type="ECO:0000259" key="9">
    <source>
        <dbReference type="PROSITE" id="PS50011"/>
    </source>
</evidence>
<dbReference type="EMBL" id="LXFE01001028">
    <property type="protein sequence ID" value="OLL24029.1"/>
    <property type="molecule type" value="Genomic_DNA"/>
</dbReference>
<proteinExistence type="predicted"/>
<dbReference type="PANTHER" id="PTHR24343:SF191">
    <property type="entry name" value="SERINE_THREONINE PROTEIN KINASE"/>
    <property type="match status" value="1"/>
</dbReference>
<evidence type="ECO:0000256" key="1">
    <source>
        <dbReference type="ARBA" id="ARBA00012513"/>
    </source>
</evidence>
<dbReference type="EC" id="2.7.11.1" evidence="1"/>
<dbReference type="InterPro" id="IPR000719">
    <property type="entry name" value="Prot_kinase_dom"/>
</dbReference>
<sequence length="345" mass="38120">IGSGAAATVRLVHRKHDPDTAAVYAVKAFRPPCKGEDPHKYLQKLASEFSVASSLSHDNIVHTFDFLKDTQLFGSDRWCQVMVPSPPPPSPADRQEYCAGGDLFTIIKKAFMTPLEKNCLFKQLARGVAYMHSQGVAHRDIKPENLLITADGCLKIADFGTSDVIRGSYDEHEQVYKLRTSKGETGSAPYMAPEIFSQSEYNALAVDVWACALVYSCMWNGGLLWSYANAHSLAFHRFSLSMQSLSPPSSSSPSQDPLKKIRLLSSMHPSARVILSRMLDLDPASRMTASQVIKSDWLAKRVECCQDKSPLQIDVAAPGLDITKLNIQRQHNHTCPRGSSKSIPR</sequence>
<keyword evidence="6" id="KW-0067">ATP-binding</keyword>
<dbReference type="OrthoDB" id="4062651at2759"/>
<feature type="non-terminal residue" evidence="10">
    <location>
        <position position="1"/>
    </location>
</feature>
<keyword evidence="2" id="KW-0723">Serine/threonine-protein kinase</keyword>
<organism evidence="10 11">
    <name type="scientific">Neolecta irregularis (strain DAH-3)</name>
    <dbReference type="NCBI Taxonomy" id="1198029"/>
    <lineage>
        <taxon>Eukaryota</taxon>
        <taxon>Fungi</taxon>
        <taxon>Dikarya</taxon>
        <taxon>Ascomycota</taxon>
        <taxon>Taphrinomycotina</taxon>
        <taxon>Neolectales</taxon>
        <taxon>Neolectaceae</taxon>
        <taxon>Neolecta</taxon>
    </lineage>
</organism>
<dbReference type="Proteomes" id="UP000186594">
    <property type="component" value="Unassembled WGS sequence"/>
</dbReference>
<reference evidence="10 11" key="1">
    <citation type="submission" date="2016-04" db="EMBL/GenBank/DDBJ databases">
        <title>Evolutionary innovation and constraint leading to complex multicellularity in the Ascomycota.</title>
        <authorList>
            <person name="Cisse O."/>
            <person name="Nguyen A."/>
            <person name="Hewitt D.A."/>
            <person name="Jedd G."/>
            <person name="Stajich J.E."/>
        </authorList>
    </citation>
    <scope>NUCLEOTIDE SEQUENCE [LARGE SCALE GENOMIC DNA]</scope>
    <source>
        <strain evidence="10 11">DAH-3</strain>
    </source>
</reference>
<evidence type="ECO:0000256" key="2">
    <source>
        <dbReference type="ARBA" id="ARBA00022527"/>
    </source>
</evidence>
<dbReference type="Pfam" id="PF00069">
    <property type="entry name" value="Pkinase"/>
    <property type="match status" value="1"/>
</dbReference>
<dbReference type="PANTHER" id="PTHR24343">
    <property type="entry name" value="SERINE/THREONINE KINASE"/>
    <property type="match status" value="1"/>
</dbReference>
<comment type="catalytic activity">
    <reaction evidence="8">
        <text>L-seryl-[protein] + ATP = O-phospho-L-seryl-[protein] + ADP + H(+)</text>
        <dbReference type="Rhea" id="RHEA:17989"/>
        <dbReference type="Rhea" id="RHEA-COMP:9863"/>
        <dbReference type="Rhea" id="RHEA-COMP:11604"/>
        <dbReference type="ChEBI" id="CHEBI:15378"/>
        <dbReference type="ChEBI" id="CHEBI:29999"/>
        <dbReference type="ChEBI" id="CHEBI:30616"/>
        <dbReference type="ChEBI" id="CHEBI:83421"/>
        <dbReference type="ChEBI" id="CHEBI:456216"/>
        <dbReference type="EC" id="2.7.11.1"/>
    </reaction>
</comment>
<evidence type="ECO:0000313" key="11">
    <source>
        <dbReference type="Proteomes" id="UP000186594"/>
    </source>
</evidence>
<dbReference type="SMART" id="SM00220">
    <property type="entry name" value="S_TKc"/>
    <property type="match status" value="1"/>
</dbReference>
<dbReference type="GO" id="GO:0004674">
    <property type="term" value="F:protein serine/threonine kinase activity"/>
    <property type="evidence" value="ECO:0007669"/>
    <property type="project" value="UniProtKB-KW"/>
</dbReference>
<evidence type="ECO:0000256" key="4">
    <source>
        <dbReference type="ARBA" id="ARBA00022741"/>
    </source>
</evidence>
<dbReference type="AlphaFoldDB" id="A0A1U7LN13"/>
<name>A0A1U7LN13_NEOID</name>